<dbReference type="EMBL" id="LR031570">
    <property type="protein sequence ID" value="VDC71374.1"/>
    <property type="molecule type" value="Genomic_DNA"/>
</dbReference>
<gene>
    <name evidence="1" type="ORF">BRAA05T21088Z</name>
</gene>
<protein>
    <submittedName>
        <fullName evidence="1">Uncharacterized protein</fullName>
    </submittedName>
</protein>
<organism evidence="1">
    <name type="scientific">Brassica campestris</name>
    <name type="common">Field mustard</name>
    <dbReference type="NCBI Taxonomy" id="3711"/>
    <lineage>
        <taxon>Eukaryota</taxon>
        <taxon>Viridiplantae</taxon>
        <taxon>Streptophyta</taxon>
        <taxon>Embryophyta</taxon>
        <taxon>Tracheophyta</taxon>
        <taxon>Spermatophyta</taxon>
        <taxon>Magnoliopsida</taxon>
        <taxon>eudicotyledons</taxon>
        <taxon>Gunneridae</taxon>
        <taxon>Pentapetalae</taxon>
        <taxon>rosids</taxon>
        <taxon>malvids</taxon>
        <taxon>Brassicales</taxon>
        <taxon>Brassicaceae</taxon>
        <taxon>Brassiceae</taxon>
        <taxon>Brassica</taxon>
    </lineage>
</organism>
<sequence>MFFLETAPTYSTKMAVPSEPGRCGQQVHISLQQLLVLECCLWHGLLLRLVGSVVQQL</sequence>
<dbReference type="AlphaFoldDB" id="A0A3P5Z651"/>
<proteinExistence type="predicted"/>
<reference evidence="1" key="1">
    <citation type="submission" date="2018-11" db="EMBL/GenBank/DDBJ databases">
        <authorList>
            <consortium name="Genoscope - CEA"/>
            <person name="William W."/>
        </authorList>
    </citation>
    <scope>NUCLEOTIDE SEQUENCE</scope>
</reference>
<evidence type="ECO:0000313" key="1">
    <source>
        <dbReference type="EMBL" id="VDC71374.1"/>
    </source>
</evidence>
<accession>A0A3P5Z651</accession>
<name>A0A3P5Z651_BRACM</name>